<dbReference type="InterPro" id="IPR035896">
    <property type="entry name" value="AN1-like_Znf"/>
</dbReference>
<organism evidence="8 9">
    <name type="scientific">Dispira parvispora</name>
    <dbReference type="NCBI Taxonomy" id="1520584"/>
    <lineage>
        <taxon>Eukaryota</taxon>
        <taxon>Fungi</taxon>
        <taxon>Fungi incertae sedis</taxon>
        <taxon>Zoopagomycota</taxon>
        <taxon>Kickxellomycotina</taxon>
        <taxon>Dimargaritomycetes</taxon>
        <taxon>Dimargaritales</taxon>
        <taxon>Dimargaritaceae</taxon>
        <taxon>Dispira</taxon>
    </lineage>
</organism>
<feature type="non-terminal residue" evidence="8">
    <location>
        <position position="1"/>
    </location>
</feature>
<feature type="compositionally biased region" description="Polar residues" evidence="6">
    <location>
        <begin position="119"/>
        <end position="130"/>
    </location>
</feature>
<reference evidence="8" key="1">
    <citation type="submission" date="2022-07" db="EMBL/GenBank/DDBJ databases">
        <title>Phylogenomic reconstructions and comparative analyses of Kickxellomycotina fungi.</title>
        <authorList>
            <person name="Reynolds N.K."/>
            <person name="Stajich J.E."/>
            <person name="Barry K."/>
            <person name="Grigoriev I.V."/>
            <person name="Crous P."/>
            <person name="Smith M.E."/>
        </authorList>
    </citation>
    <scope>NUCLEOTIDE SEQUENCE</scope>
    <source>
        <strain evidence="8">RSA 1196</strain>
    </source>
</reference>
<keyword evidence="3 5" id="KW-0863">Zinc-finger</keyword>
<dbReference type="PANTHER" id="PTHR14677">
    <property type="entry name" value="ARSENITE INDUCUBLE RNA ASSOCIATED PROTEIN AIP-1-RELATED"/>
    <property type="match status" value="1"/>
</dbReference>
<dbReference type="GO" id="GO:0005737">
    <property type="term" value="C:cytoplasm"/>
    <property type="evidence" value="ECO:0007669"/>
    <property type="project" value="TreeGrafter"/>
</dbReference>
<dbReference type="GO" id="GO:0008270">
    <property type="term" value="F:zinc ion binding"/>
    <property type="evidence" value="ECO:0007669"/>
    <property type="project" value="UniProtKB-KW"/>
</dbReference>
<dbReference type="SMART" id="SM00154">
    <property type="entry name" value="ZnF_AN1"/>
    <property type="match status" value="1"/>
</dbReference>
<proteinExistence type="predicted"/>
<feature type="region of interest" description="Disordered" evidence="6">
    <location>
        <begin position="119"/>
        <end position="164"/>
    </location>
</feature>
<dbReference type="AlphaFoldDB" id="A0A9W8E3T9"/>
<feature type="non-terminal residue" evidence="8">
    <location>
        <position position="164"/>
    </location>
</feature>
<dbReference type="EMBL" id="JANBPY010003179">
    <property type="protein sequence ID" value="KAJ1952492.1"/>
    <property type="molecule type" value="Genomic_DNA"/>
</dbReference>
<comment type="caution">
    <text evidence="8">The sequence shown here is derived from an EMBL/GenBank/DDBJ whole genome shotgun (WGS) entry which is preliminary data.</text>
</comment>
<dbReference type="Proteomes" id="UP001150925">
    <property type="component" value="Unassembled WGS sequence"/>
</dbReference>
<keyword evidence="1" id="KW-0479">Metal-binding</keyword>
<dbReference type="Pfam" id="PF01428">
    <property type="entry name" value="zf-AN1"/>
    <property type="match status" value="1"/>
</dbReference>
<dbReference type="Gene3D" id="4.10.1110.10">
    <property type="entry name" value="AN1-like Zinc finger"/>
    <property type="match status" value="1"/>
</dbReference>
<evidence type="ECO:0000259" key="7">
    <source>
        <dbReference type="PROSITE" id="PS51039"/>
    </source>
</evidence>
<dbReference type="SUPFAM" id="SSF118310">
    <property type="entry name" value="AN1-like Zinc finger"/>
    <property type="match status" value="1"/>
</dbReference>
<evidence type="ECO:0000256" key="5">
    <source>
        <dbReference type="PROSITE-ProRule" id="PRU00449"/>
    </source>
</evidence>
<dbReference type="InterPro" id="IPR000058">
    <property type="entry name" value="Znf_AN1"/>
</dbReference>
<keyword evidence="2" id="KW-0677">Repeat</keyword>
<evidence type="ECO:0000313" key="9">
    <source>
        <dbReference type="Proteomes" id="UP001150925"/>
    </source>
</evidence>
<evidence type="ECO:0000313" key="8">
    <source>
        <dbReference type="EMBL" id="KAJ1952492.1"/>
    </source>
</evidence>
<evidence type="ECO:0000256" key="3">
    <source>
        <dbReference type="ARBA" id="ARBA00022771"/>
    </source>
</evidence>
<dbReference type="InterPro" id="IPR057357">
    <property type="entry name" value="Znf-C2H2_ZFAND2A/B"/>
</dbReference>
<gene>
    <name evidence="8" type="ORF">IWQ62_006210</name>
</gene>
<dbReference type="PROSITE" id="PS51039">
    <property type="entry name" value="ZF_AN1"/>
    <property type="match status" value="1"/>
</dbReference>
<name>A0A9W8E3T9_9FUNG</name>
<protein>
    <recommendedName>
        <fullName evidence="7">AN1-type domain-containing protein</fullName>
    </recommendedName>
</protein>
<evidence type="ECO:0000256" key="2">
    <source>
        <dbReference type="ARBA" id="ARBA00022737"/>
    </source>
</evidence>
<evidence type="ECO:0000256" key="1">
    <source>
        <dbReference type="ARBA" id="ARBA00022723"/>
    </source>
</evidence>
<dbReference type="Pfam" id="PF25403">
    <property type="entry name" value="zf-C2H2_ZFAND2"/>
    <property type="match status" value="1"/>
</dbReference>
<dbReference type="PANTHER" id="PTHR14677:SF20">
    <property type="entry name" value="ZINC FINGER AN1-TYPE CONTAINING 2A-RELATED"/>
    <property type="match status" value="1"/>
</dbReference>
<keyword evidence="9" id="KW-1185">Reference proteome</keyword>
<dbReference type="OrthoDB" id="431929at2759"/>
<keyword evidence="4" id="KW-0862">Zinc</keyword>
<accession>A0A9W8E3T9</accession>
<evidence type="ECO:0000256" key="4">
    <source>
        <dbReference type="ARBA" id="ARBA00022833"/>
    </source>
</evidence>
<evidence type="ECO:0000256" key="6">
    <source>
        <dbReference type="SAM" id="MobiDB-lite"/>
    </source>
</evidence>
<feature type="domain" description="AN1-type" evidence="7">
    <location>
        <begin position="62"/>
        <end position="110"/>
    </location>
</feature>
<sequence length="164" mass="18135">QEHWKANVHECPHRDQLKDIRVPVCPVCHKPVPVRRGEDPNVRVDQHIAANCRDPGTSLSTPAYKACCQAPSCKAKVLVLSKCAKCEGEFCLKHRFESDHRCPGPRPQPTSKVLKSRLLNFSKSTPTSNGKKLGATKGGIGGRTHDNRVPASSRPRPNKDDDRC</sequence>